<dbReference type="AlphaFoldDB" id="A0A0C3FR00"/>
<dbReference type="Gene3D" id="1.10.510.10">
    <property type="entry name" value="Transferase(Phosphotransferase) domain 1"/>
    <property type="match status" value="1"/>
</dbReference>
<dbReference type="Pfam" id="PF07714">
    <property type="entry name" value="PK_Tyr_Ser-Thr"/>
    <property type="match status" value="1"/>
</dbReference>
<dbReference type="PIRSF" id="PIRSF000654">
    <property type="entry name" value="Integrin-linked_kinase"/>
    <property type="match status" value="1"/>
</dbReference>
<dbReference type="OrthoDB" id="122279at2759"/>
<dbReference type="PROSITE" id="PS50011">
    <property type="entry name" value="PROTEIN_KINASE_DOM"/>
    <property type="match status" value="1"/>
</dbReference>
<dbReference type="EMBL" id="KN832996">
    <property type="protein sequence ID" value="KIM82094.1"/>
    <property type="molecule type" value="Genomic_DNA"/>
</dbReference>
<dbReference type="GO" id="GO:0005524">
    <property type="term" value="F:ATP binding"/>
    <property type="evidence" value="ECO:0007669"/>
    <property type="project" value="InterPro"/>
</dbReference>
<dbReference type="STRING" id="765440.A0A0C3FR00"/>
<dbReference type="HOGENOM" id="CLU_000288_7_18_1"/>
<reference evidence="4" key="2">
    <citation type="submission" date="2015-01" db="EMBL/GenBank/DDBJ databases">
        <title>Evolutionary Origins and Diversification of the Mycorrhizal Mutualists.</title>
        <authorList>
            <consortium name="DOE Joint Genome Institute"/>
            <consortium name="Mycorrhizal Genomics Consortium"/>
            <person name="Kohler A."/>
            <person name="Kuo A."/>
            <person name="Nagy L.G."/>
            <person name="Floudas D."/>
            <person name="Copeland A."/>
            <person name="Barry K.W."/>
            <person name="Cichocki N."/>
            <person name="Veneault-Fourrey C."/>
            <person name="LaButti K."/>
            <person name="Lindquist E.A."/>
            <person name="Lipzen A."/>
            <person name="Lundell T."/>
            <person name="Morin E."/>
            <person name="Murat C."/>
            <person name="Riley R."/>
            <person name="Ohm R."/>
            <person name="Sun H."/>
            <person name="Tunlid A."/>
            <person name="Henrissat B."/>
            <person name="Grigoriev I.V."/>
            <person name="Hibbett D.S."/>
            <person name="Martin F."/>
        </authorList>
    </citation>
    <scope>NUCLEOTIDE SEQUENCE [LARGE SCALE GENOMIC DNA]</scope>
    <source>
        <strain evidence="4">F 1598</strain>
    </source>
</reference>
<feature type="region of interest" description="Disordered" evidence="1">
    <location>
        <begin position="241"/>
        <end position="266"/>
    </location>
</feature>
<reference evidence="3 4" key="1">
    <citation type="submission" date="2014-04" db="EMBL/GenBank/DDBJ databases">
        <authorList>
            <consortium name="DOE Joint Genome Institute"/>
            <person name="Kuo A."/>
            <person name="Tarkka M."/>
            <person name="Buscot F."/>
            <person name="Kohler A."/>
            <person name="Nagy L.G."/>
            <person name="Floudas D."/>
            <person name="Copeland A."/>
            <person name="Barry K.W."/>
            <person name="Cichocki N."/>
            <person name="Veneault-Fourrey C."/>
            <person name="LaButti K."/>
            <person name="Lindquist E.A."/>
            <person name="Lipzen A."/>
            <person name="Lundell T."/>
            <person name="Morin E."/>
            <person name="Murat C."/>
            <person name="Sun H."/>
            <person name="Tunlid A."/>
            <person name="Henrissat B."/>
            <person name="Grigoriev I.V."/>
            <person name="Hibbett D.S."/>
            <person name="Martin F."/>
            <person name="Nordberg H.P."/>
            <person name="Cantor M.N."/>
            <person name="Hua S.X."/>
        </authorList>
    </citation>
    <scope>NUCLEOTIDE SEQUENCE [LARGE SCALE GENOMIC DNA]</scope>
    <source>
        <strain evidence="3 4">F 1598</strain>
    </source>
</reference>
<dbReference type="InterPro" id="IPR000719">
    <property type="entry name" value="Prot_kinase_dom"/>
</dbReference>
<evidence type="ECO:0000256" key="1">
    <source>
        <dbReference type="SAM" id="MobiDB-lite"/>
    </source>
</evidence>
<keyword evidence="4" id="KW-1185">Reference proteome</keyword>
<name>A0A0C3FR00_PILCF</name>
<dbReference type="SUPFAM" id="SSF56112">
    <property type="entry name" value="Protein kinase-like (PK-like)"/>
    <property type="match status" value="1"/>
</dbReference>
<organism evidence="3 4">
    <name type="scientific">Piloderma croceum (strain F 1598)</name>
    <dbReference type="NCBI Taxonomy" id="765440"/>
    <lineage>
        <taxon>Eukaryota</taxon>
        <taxon>Fungi</taxon>
        <taxon>Dikarya</taxon>
        <taxon>Basidiomycota</taxon>
        <taxon>Agaricomycotina</taxon>
        <taxon>Agaricomycetes</taxon>
        <taxon>Agaricomycetidae</taxon>
        <taxon>Atheliales</taxon>
        <taxon>Atheliaceae</taxon>
        <taxon>Piloderma</taxon>
    </lineage>
</organism>
<protein>
    <recommendedName>
        <fullName evidence="2">Protein kinase domain-containing protein</fullName>
    </recommendedName>
</protein>
<sequence>MLRREILLWHLITQQRHPHIQPLIGITNSEFPKMVAPWQENGNISDFVQKPAAAQTNRLRLLVQVCAALLYLHNHVPVVVHADLKCANVLVSLDGNPFLADFGLATVRHNGATLTSTLDGGSTRWMAPELFMNAGTDSNELDDDISTLMVTPISDVWSFAMLVLELLTDEIPFPDKILDAAVICALIKGERPKHPRSLKVIAHGLNHELWQYLWRCWEPLPEKRLPLQSLHDVLEKLATQWGPTSPRGEGQVPPRVTVGHQPKGHS</sequence>
<feature type="domain" description="Protein kinase" evidence="2">
    <location>
        <begin position="1"/>
        <end position="234"/>
    </location>
</feature>
<proteinExistence type="predicted"/>
<evidence type="ECO:0000259" key="2">
    <source>
        <dbReference type="PROSITE" id="PS50011"/>
    </source>
</evidence>
<dbReference type="Proteomes" id="UP000054166">
    <property type="component" value="Unassembled WGS sequence"/>
</dbReference>
<evidence type="ECO:0000313" key="4">
    <source>
        <dbReference type="Proteomes" id="UP000054166"/>
    </source>
</evidence>
<dbReference type="GO" id="GO:0004674">
    <property type="term" value="F:protein serine/threonine kinase activity"/>
    <property type="evidence" value="ECO:0007669"/>
    <property type="project" value="TreeGrafter"/>
</dbReference>
<dbReference type="PROSITE" id="PS00108">
    <property type="entry name" value="PROTEIN_KINASE_ST"/>
    <property type="match status" value="1"/>
</dbReference>
<accession>A0A0C3FR00</accession>
<evidence type="ECO:0000313" key="3">
    <source>
        <dbReference type="EMBL" id="KIM82094.1"/>
    </source>
</evidence>
<dbReference type="SMART" id="SM00220">
    <property type="entry name" value="S_TKc"/>
    <property type="match status" value="1"/>
</dbReference>
<dbReference type="InterPro" id="IPR001245">
    <property type="entry name" value="Ser-Thr/Tyr_kinase_cat_dom"/>
</dbReference>
<dbReference type="InParanoid" id="A0A0C3FR00"/>
<dbReference type="InterPro" id="IPR008271">
    <property type="entry name" value="Ser/Thr_kinase_AS"/>
</dbReference>
<dbReference type="InterPro" id="IPR011009">
    <property type="entry name" value="Kinase-like_dom_sf"/>
</dbReference>
<dbReference type="InterPro" id="IPR051681">
    <property type="entry name" value="Ser/Thr_Kinases-Pseudokinases"/>
</dbReference>
<dbReference type="PANTHER" id="PTHR44329">
    <property type="entry name" value="SERINE/THREONINE-PROTEIN KINASE TNNI3K-RELATED"/>
    <property type="match status" value="1"/>
</dbReference>
<gene>
    <name evidence="3" type="ORF">PILCRDRAFT_71437</name>
</gene>